<dbReference type="Proteomes" id="UP001596410">
    <property type="component" value="Unassembled WGS sequence"/>
</dbReference>
<accession>A0ABW2EL89</accession>
<feature type="transmembrane region" description="Helical" evidence="1">
    <location>
        <begin position="6"/>
        <end position="26"/>
    </location>
</feature>
<feature type="transmembrane region" description="Helical" evidence="1">
    <location>
        <begin position="65"/>
        <end position="87"/>
    </location>
</feature>
<keyword evidence="1" id="KW-1133">Transmembrane helix</keyword>
<proteinExistence type="predicted"/>
<dbReference type="EMBL" id="JBHSZV010000013">
    <property type="protein sequence ID" value="MFC7061307.1"/>
    <property type="molecule type" value="Genomic_DNA"/>
</dbReference>
<keyword evidence="1" id="KW-0812">Transmembrane</keyword>
<evidence type="ECO:0000256" key="1">
    <source>
        <dbReference type="SAM" id="Phobius"/>
    </source>
</evidence>
<organism evidence="2 3">
    <name type="scientific">Halobacillus seohaensis</name>
    <dbReference type="NCBI Taxonomy" id="447421"/>
    <lineage>
        <taxon>Bacteria</taxon>
        <taxon>Bacillati</taxon>
        <taxon>Bacillota</taxon>
        <taxon>Bacilli</taxon>
        <taxon>Bacillales</taxon>
        <taxon>Bacillaceae</taxon>
        <taxon>Halobacillus</taxon>
    </lineage>
</organism>
<gene>
    <name evidence="2" type="ORF">ACFQIC_05470</name>
</gene>
<keyword evidence="1" id="KW-0472">Membrane</keyword>
<dbReference type="Pfam" id="PF11877">
    <property type="entry name" value="DUF3397"/>
    <property type="match status" value="1"/>
</dbReference>
<feature type="transmembrane region" description="Helical" evidence="1">
    <location>
        <begin position="99"/>
        <end position="121"/>
    </location>
</feature>
<feature type="transmembrane region" description="Helical" evidence="1">
    <location>
        <begin position="38"/>
        <end position="59"/>
    </location>
</feature>
<evidence type="ECO:0000313" key="3">
    <source>
        <dbReference type="Proteomes" id="UP001596410"/>
    </source>
</evidence>
<sequence>MSDVFIYILALIISAPLVFIFVLYFFTRKWFRNKKKAIHQTAQLMVPILVVAVHTLLVVLFDQNFFAWIIVFLLFLMSVAIIIQYKISEEVRIFKAFKSFLRLSFLLFTIIYMGLTAYGFVDRLFL</sequence>
<evidence type="ECO:0000313" key="2">
    <source>
        <dbReference type="EMBL" id="MFC7061307.1"/>
    </source>
</evidence>
<protein>
    <submittedName>
        <fullName evidence="2">DUF3397 domain-containing protein</fullName>
    </submittedName>
</protein>
<keyword evidence="3" id="KW-1185">Reference proteome</keyword>
<dbReference type="RefSeq" id="WP_204707911.1">
    <property type="nucleotide sequence ID" value="NZ_JBHSZV010000013.1"/>
</dbReference>
<dbReference type="InterPro" id="IPR024515">
    <property type="entry name" value="DUF3397"/>
</dbReference>
<name>A0ABW2EL89_9BACI</name>
<comment type="caution">
    <text evidence="2">The sequence shown here is derived from an EMBL/GenBank/DDBJ whole genome shotgun (WGS) entry which is preliminary data.</text>
</comment>
<reference evidence="3" key="1">
    <citation type="journal article" date="2019" name="Int. J. Syst. Evol. Microbiol.">
        <title>The Global Catalogue of Microorganisms (GCM) 10K type strain sequencing project: providing services to taxonomists for standard genome sequencing and annotation.</title>
        <authorList>
            <consortium name="The Broad Institute Genomics Platform"/>
            <consortium name="The Broad Institute Genome Sequencing Center for Infectious Disease"/>
            <person name="Wu L."/>
            <person name="Ma J."/>
        </authorList>
    </citation>
    <scope>NUCLEOTIDE SEQUENCE [LARGE SCALE GENOMIC DNA]</scope>
    <source>
        <strain evidence="3">CGMCC 4.1621</strain>
    </source>
</reference>